<dbReference type="AlphaFoldDB" id="A0AAW3R082"/>
<comment type="caution">
    <text evidence="1">The sequence shown here is derived from an EMBL/GenBank/DDBJ whole genome shotgun (WGS) entry which is preliminary data.</text>
</comment>
<evidence type="ECO:0000313" key="1">
    <source>
        <dbReference type="EMBL" id="KXV41885.1"/>
    </source>
</evidence>
<reference evidence="1 2" key="1">
    <citation type="submission" date="2015-06" db="EMBL/GenBank/DDBJ databases">
        <title>Improved classification and identification of acetic acid bacteria using matrix-assisted laser desorption/ionization time-of-flight mass spectrometry; Gluconobacter nephelii and Gluconobacter uchimurae are later heterotypic synonyms of Gluconobacter japonicus and Gluconobacter oxydans, respectively.</title>
        <authorList>
            <person name="Li L."/>
            <person name="Cleenwerck I."/>
            <person name="De Vuyst L."/>
            <person name="Vandamme P."/>
        </authorList>
    </citation>
    <scope>NUCLEOTIDE SEQUENCE [LARGE SCALE GENOMIC DNA]</scope>
    <source>
        <strain evidence="1 2">LMG 1356</strain>
    </source>
</reference>
<accession>A0AAW3R082</accession>
<dbReference type="EMBL" id="LHZN01000097">
    <property type="protein sequence ID" value="KXV41885.1"/>
    <property type="molecule type" value="Genomic_DNA"/>
</dbReference>
<dbReference type="Proteomes" id="UP000075682">
    <property type="component" value="Unassembled WGS sequence"/>
</dbReference>
<gene>
    <name evidence="1" type="ORF">AD941_02385</name>
</gene>
<name>A0AAW3R082_9PROT</name>
<evidence type="ECO:0000313" key="2">
    <source>
        <dbReference type="Proteomes" id="UP000075682"/>
    </source>
</evidence>
<protein>
    <submittedName>
        <fullName evidence="1">Uncharacterized protein</fullName>
    </submittedName>
</protein>
<sequence length="69" mass="7967">MMSLDLGLGEYKIYFITNLQNYFMDIVMNILKILKNPLKEGVLLAMTGLPTVNFKINLEFRHGSRYPLA</sequence>
<organism evidence="1 2">
    <name type="scientific">Gluconobacter albidus</name>
    <dbReference type="NCBI Taxonomy" id="318683"/>
    <lineage>
        <taxon>Bacteria</taxon>
        <taxon>Pseudomonadati</taxon>
        <taxon>Pseudomonadota</taxon>
        <taxon>Alphaproteobacteria</taxon>
        <taxon>Acetobacterales</taxon>
        <taxon>Acetobacteraceae</taxon>
        <taxon>Gluconobacter</taxon>
    </lineage>
</organism>
<proteinExistence type="predicted"/>